<proteinExistence type="predicted"/>
<gene>
    <name evidence="2" type="ORF">LZC94_28975</name>
</gene>
<sequence length="90" mass="9726">MGYLDHTVEPLAHLVESDGGIEFLHRLRRMAADGALDDGRDGGGAAEVLEGAPQAARREREGQADAPRDVLKRLVEHCTRAITAVPRGEQ</sequence>
<evidence type="ECO:0000313" key="3">
    <source>
        <dbReference type="Proteomes" id="UP001370348"/>
    </source>
</evidence>
<dbReference type="Proteomes" id="UP001370348">
    <property type="component" value="Chromosome"/>
</dbReference>
<keyword evidence="3" id="KW-1185">Reference proteome</keyword>
<feature type="region of interest" description="Disordered" evidence="1">
    <location>
        <begin position="36"/>
        <end position="69"/>
    </location>
</feature>
<name>A0ABZ2LPP3_9BACT</name>
<organism evidence="2 3">
    <name type="scientific">Pendulispora albinea</name>
    <dbReference type="NCBI Taxonomy" id="2741071"/>
    <lineage>
        <taxon>Bacteria</taxon>
        <taxon>Pseudomonadati</taxon>
        <taxon>Myxococcota</taxon>
        <taxon>Myxococcia</taxon>
        <taxon>Myxococcales</taxon>
        <taxon>Sorangiineae</taxon>
        <taxon>Pendulisporaceae</taxon>
        <taxon>Pendulispora</taxon>
    </lineage>
</organism>
<dbReference type="RefSeq" id="WP_394821493.1">
    <property type="nucleotide sequence ID" value="NZ_CP089984.1"/>
</dbReference>
<accession>A0ABZ2LPP3</accession>
<reference evidence="2 3" key="1">
    <citation type="submission" date="2021-12" db="EMBL/GenBank/DDBJ databases">
        <title>Discovery of the Pendulisporaceae a myxobacterial family with distinct sporulation behavior and unique specialized metabolism.</title>
        <authorList>
            <person name="Garcia R."/>
            <person name="Popoff A."/>
            <person name="Bader C.D."/>
            <person name="Loehr J."/>
            <person name="Walesch S."/>
            <person name="Walt C."/>
            <person name="Boldt J."/>
            <person name="Bunk B."/>
            <person name="Haeckl F.J.F.P.J."/>
            <person name="Gunesch A.P."/>
            <person name="Birkelbach J."/>
            <person name="Nuebel U."/>
            <person name="Pietschmann T."/>
            <person name="Bach T."/>
            <person name="Mueller R."/>
        </authorList>
    </citation>
    <scope>NUCLEOTIDE SEQUENCE [LARGE SCALE GENOMIC DNA]</scope>
    <source>
        <strain evidence="2 3">MSr11954</strain>
    </source>
</reference>
<evidence type="ECO:0000256" key="1">
    <source>
        <dbReference type="SAM" id="MobiDB-lite"/>
    </source>
</evidence>
<feature type="compositionally biased region" description="Basic and acidic residues" evidence="1">
    <location>
        <begin position="56"/>
        <end position="69"/>
    </location>
</feature>
<evidence type="ECO:0000313" key="2">
    <source>
        <dbReference type="EMBL" id="WXB11878.1"/>
    </source>
</evidence>
<dbReference type="EMBL" id="CP089984">
    <property type="protein sequence ID" value="WXB11878.1"/>
    <property type="molecule type" value="Genomic_DNA"/>
</dbReference>
<protein>
    <submittedName>
        <fullName evidence="2">Uncharacterized protein</fullName>
    </submittedName>
</protein>